<dbReference type="Proteomes" id="UP000007875">
    <property type="component" value="Unassembled WGS sequence"/>
</dbReference>
<accession>H2ZPY7</accession>
<dbReference type="AlphaFoldDB" id="H2ZPY7"/>
<keyword evidence="3" id="KW-1185">Reference proteome</keyword>
<dbReference type="OMA" id="HAVIKTH"/>
<dbReference type="Ensembl" id="ENSCSAVT00000019865.1">
    <property type="protein sequence ID" value="ENSCSAVP00000019653.1"/>
    <property type="gene ID" value="ENSCSAVG00000011515.1"/>
</dbReference>
<feature type="region of interest" description="Disordered" evidence="1">
    <location>
        <begin position="1"/>
        <end position="55"/>
    </location>
</feature>
<reference evidence="3" key="1">
    <citation type="submission" date="2003-08" db="EMBL/GenBank/DDBJ databases">
        <authorList>
            <person name="Birren B."/>
            <person name="Nusbaum C."/>
            <person name="Abebe A."/>
            <person name="Abouelleil A."/>
            <person name="Adekoya E."/>
            <person name="Ait-zahra M."/>
            <person name="Allen N."/>
            <person name="Allen T."/>
            <person name="An P."/>
            <person name="Anderson M."/>
            <person name="Anderson S."/>
            <person name="Arachchi H."/>
            <person name="Armbruster J."/>
            <person name="Bachantsang P."/>
            <person name="Baldwin J."/>
            <person name="Barry A."/>
            <person name="Bayul T."/>
            <person name="Blitshsteyn B."/>
            <person name="Bloom T."/>
            <person name="Blye J."/>
            <person name="Boguslavskiy L."/>
            <person name="Borowsky M."/>
            <person name="Boukhgalter B."/>
            <person name="Brunache A."/>
            <person name="Butler J."/>
            <person name="Calixte N."/>
            <person name="Calvo S."/>
            <person name="Camarata J."/>
            <person name="Campo K."/>
            <person name="Chang J."/>
            <person name="Cheshatsang Y."/>
            <person name="Citroen M."/>
            <person name="Collymore A."/>
            <person name="Considine T."/>
            <person name="Cook A."/>
            <person name="Cooke P."/>
            <person name="Corum B."/>
            <person name="Cuomo C."/>
            <person name="David R."/>
            <person name="Dawoe T."/>
            <person name="Degray S."/>
            <person name="Dodge S."/>
            <person name="Dooley K."/>
            <person name="Dorje P."/>
            <person name="Dorjee K."/>
            <person name="Dorris L."/>
            <person name="Duffey N."/>
            <person name="Dupes A."/>
            <person name="Elkins T."/>
            <person name="Engels R."/>
            <person name="Erickson J."/>
            <person name="Farina A."/>
            <person name="Faro S."/>
            <person name="Ferreira P."/>
            <person name="Fischer H."/>
            <person name="Fitzgerald M."/>
            <person name="Foley K."/>
            <person name="Gage D."/>
            <person name="Galagan J."/>
            <person name="Gearin G."/>
            <person name="Gnerre S."/>
            <person name="Gnirke A."/>
            <person name="Goyette A."/>
            <person name="Graham J."/>
            <person name="Grandbois E."/>
            <person name="Gyaltsen K."/>
            <person name="Hafez N."/>
            <person name="Hagopian D."/>
            <person name="Hagos B."/>
            <person name="Hall J."/>
            <person name="Hatcher B."/>
            <person name="Heller A."/>
            <person name="Higgins H."/>
            <person name="Honan T."/>
            <person name="Horn A."/>
            <person name="Houde N."/>
            <person name="Hughes L."/>
            <person name="Hulme W."/>
            <person name="Husby E."/>
            <person name="Iliev I."/>
            <person name="Jaffe D."/>
            <person name="Jones C."/>
            <person name="Kamal M."/>
            <person name="Kamat A."/>
            <person name="Kamvysselis M."/>
            <person name="Karlsson E."/>
            <person name="Kells C."/>
            <person name="Kieu A."/>
            <person name="Kisner P."/>
            <person name="Kodira C."/>
            <person name="Kulbokas E."/>
            <person name="Labutti K."/>
            <person name="Lama D."/>
            <person name="Landers T."/>
            <person name="Leger J."/>
            <person name="Levine S."/>
            <person name="Lewis D."/>
            <person name="Lewis T."/>
            <person name="Lindblad-toh K."/>
            <person name="Liu X."/>
            <person name="Lokyitsang T."/>
            <person name="Lokyitsang Y."/>
            <person name="Lucien O."/>
            <person name="Lui A."/>
            <person name="Ma L.J."/>
            <person name="Mabbitt R."/>
            <person name="Macdonald J."/>
            <person name="Maclean C."/>
            <person name="Major J."/>
            <person name="Manning J."/>
            <person name="Marabella R."/>
            <person name="Maru K."/>
            <person name="Matthews C."/>
            <person name="Mauceli E."/>
            <person name="Mccarthy M."/>
            <person name="Mcdonough S."/>
            <person name="Mcghee T."/>
            <person name="Meldrim J."/>
            <person name="Meneus L."/>
            <person name="Mesirov J."/>
            <person name="Mihalev A."/>
            <person name="Mihova T."/>
            <person name="Mikkelsen T."/>
            <person name="Mlenga V."/>
            <person name="Moru K."/>
            <person name="Mozes J."/>
            <person name="Mulrain L."/>
            <person name="Munson G."/>
            <person name="Naylor J."/>
            <person name="Newes C."/>
            <person name="Nguyen C."/>
            <person name="Nguyen N."/>
            <person name="Nguyen T."/>
            <person name="Nicol R."/>
            <person name="Nielsen C."/>
            <person name="Nizzari M."/>
            <person name="Norbu C."/>
            <person name="Norbu N."/>
            <person name="O'donnell P."/>
            <person name="Okoawo O."/>
            <person name="O'leary S."/>
            <person name="Omotosho B."/>
            <person name="O'neill K."/>
            <person name="Osman S."/>
            <person name="Parker S."/>
            <person name="Perrin D."/>
            <person name="Phunkhang P."/>
            <person name="Piqani B."/>
            <person name="Purcell S."/>
            <person name="Rachupka T."/>
            <person name="Ramasamy U."/>
            <person name="Rameau R."/>
            <person name="Ray V."/>
            <person name="Raymond C."/>
            <person name="Retta R."/>
            <person name="Richardson S."/>
            <person name="Rise C."/>
            <person name="Rodriguez J."/>
            <person name="Rogers J."/>
            <person name="Rogov P."/>
            <person name="Rutman M."/>
            <person name="Schupbach R."/>
            <person name="Seaman C."/>
            <person name="Settipalli S."/>
            <person name="Sharpe T."/>
            <person name="Sheridan J."/>
            <person name="Sherpa N."/>
            <person name="Shi J."/>
            <person name="Smirnov S."/>
            <person name="Smith C."/>
            <person name="Sougnez C."/>
            <person name="Spencer B."/>
            <person name="Stalker J."/>
            <person name="Stange-thomann N."/>
            <person name="Stavropoulos S."/>
            <person name="Stetson K."/>
            <person name="Stone C."/>
            <person name="Stone S."/>
            <person name="Stubbs M."/>
            <person name="Talamas J."/>
            <person name="Tchuinga P."/>
            <person name="Tenzing P."/>
            <person name="Tesfaye S."/>
            <person name="Theodore J."/>
            <person name="Thoulutsang Y."/>
            <person name="Topham K."/>
            <person name="Towey S."/>
            <person name="Tsamla T."/>
            <person name="Tsomo N."/>
            <person name="Vallee D."/>
            <person name="Vassiliev H."/>
            <person name="Venkataraman V."/>
            <person name="Vinson J."/>
            <person name="Vo A."/>
            <person name="Wade C."/>
            <person name="Wang S."/>
            <person name="Wangchuk T."/>
            <person name="Wangdi T."/>
            <person name="Whittaker C."/>
            <person name="Wilkinson J."/>
            <person name="Wu Y."/>
            <person name="Wyman D."/>
            <person name="Yadav S."/>
            <person name="Yang S."/>
            <person name="Yang X."/>
            <person name="Yeager S."/>
            <person name="Yee E."/>
            <person name="Young G."/>
            <person name="Zainoun J."/>
            <person name="Zembeck L."/>
            <person name="Zimmer A."/>
            <person name="Zody M."/>
            <person name="Lander E."/>
        </authorList>
    </citation>
    <scope>NUCLEOTIDE SEQUENCE [LARGE SCALE GENOMIC DNA]</scope>
</reference>
<dbReference type="GeneTree" id="ENSGT00660000096400"/>
<evidence type="ECO:0000313" key="3">
    <source>
        <dbReference type="Proteomes" id="UP000007875"/>
    </source>
</evidence>
<evidence type="ECO:0000256" key="1">
    <source>
        <dbReference type="SAM" id="MobiDB-lite"/>
    </source>
</evidence>
<reference evidence="2" key="3">
    <citation type="submission" date="2025-09" db="UniProtKB">
        <authorList>
            <consortium name="Ensembl"/>
        </authorList>
    </citation>
    <scope>IDENTIFICATION</scope>
</reference>
<reference evidence="2" key="2">
    <citation type="submission" date="2025-08" db="UniProtKB">
        <authorList>
            <consortium name="Ensembl"/>
        </authorList>
    </citation>
    <scope>IDENTIFICATION</scope>
</reference>
<name>H2ZPY7_CIOSA</name>
<sequence>MARKKRALNAEESDEFVTPRTLIEQVLQPGENEKTVRRQRRKTRESSKVTSSPVRGSTGILALETVKAATAVKAIANTSLVTPRTALQNVLETQDVIKTVMPATRQRKIVSQSAEPSSDNIADQNEVEQMIDNEIEKVTRESYLKNSKQVELGSSALDEYRQNLHEKLAKFKQPIGHSRLISSTI</sequence>
<dbReference type="InParanoid" id="H2ZPY7"/>
<dbReference type="HOGENOM" id="CLU_1464420_0_0_1"/>
<evidence type="ECO:0000313" key="2">
    <source>
        <dbReference type="Ensembl" id="ENSCSAVP00000019653.1"/>
    </source>
</evidence>
<organism evidence="2 3">
    <name type="scientific">Ciona savignyi</name>
    <name type="common">Pacific transparent sea squirt</name>
    <dbReference type="NCBI Taxonomy" id="51511"/>
    <lineage>
        <taxon>Eukaryota</taxon>
        <taxon>Metazoa</taxon>
        <taxon>Chordata</taxon>
        <taxon>Tunicata</taxon>
        <taxon>Ascidiacea</taxon>
        <taxon>Phlebobranchia</taxon>
        <taxon>Cionidae</taxon>
        <taxon>Ciona</taxon>
    </lineage>
</organism>
<protein>
    <submittedName>
        <fullName evidence="2">Uncharacterized protein</fullName>
    </submittedName>
</protein>
<proteinExistence type="predicted"/>